<feature type="region of interest" description="Disordered" evidence="1">
    <location>
        <begin position="41"/>
        <end position="63"/>
    </location>
</feature>
<keyword evidence="4" id="KW-1185">Reference proteome</keyword>
<reference evidence="3" key="1">
    <citation type="journal article" date="2020" name="Stud. Mycol.">
        <title>101 Dothideomycetes genomes: a test case for predicting lifestyles and emergence of pathogens.</title>
        <authorList>
            <person name="Haridas S."/>
            <person name="Albert R."/>
            <person name="Binder M."/>
            <person name="Bloem J."/>
            <person name="Labutti K."/>
            <person name="Salamov A."/>
            <person name="Andreopoulos B."/>
            <person name="Baker S."/>
            <person name="Barry K."/>
            <person name="Bills G."/>
            <person name="Bluhm B."/>
            <person name="Cannon C."/>
            <person name="Castanera R."/>
            <person name="Culley D."/>
            <person name="Daum C."/>
            <person name="Ezra D."/>
            <person name="Gonzalez J."/>
            <person name="Henrissat B."/>
            <person name="Kuo A."/>
            <person name="Liang C."/>
            <person name="Lipzen A."/>
            <person name="Lutzoni F."/>
            <person name="Magnuson J."/>
            <person name="Mondo S."/>
            <person name="Nolan M."/>
            <person name="Ohm R."/>
            <person name="Pangilinan J."/>
            <person name="Park H.-J."/>
            <person name="Ramirez L."/>
            <person name="Alfaro M."/>
            <person name="Sun H."/>
            <person name="Tritt A."/>
            <person name="Yoshinaga Y."/>
            <person name="Zwiers L.-H."/>
            <person name="Turgeon B."/>
            <person name="Goodwin S."/>
            <person name="Spatafora J."/>
            <person name="Crous P."/>
            <person name="Grigoriev I."/>
        </authorList>
    </citation>
    <scope>NUCLEOTIDE SEQUENCE</scope>
    <source>
        <strain evidence="3">CBS 107.79</strain>
    </source>
</reference>
<dbReference type="Proteomes" id="UP000800036">
    <property type="component" value="Unassembled WGS sequence"/>
</dbReference>
<dbReference type="EMBL" id="ML976666">
    <property type="protein sequence ID" value="KAF1976618.1"/>
    <property type="molecule type" value="Genomic_DNA"/>
</dbReference>
<feature type="transmembrane region" description="Helical" evidence="2">
    <location>
        <begin position="206"/>
        <end position="223"/>
    </location>
</feature>
<feature type="transmembrane region" description="Helical" evidence="2">
    <location>
        <begin position="173"/>
        <end position="194"/>
    </location>
</feature>
<gene>
    <name evidence="3" type="ORF">BU23DRAFT_565766</name>
</gene>
<proteinExistence type="predicted"/>
<protein>
    <submittedName>
        <fullName evidence="3">Uncharacterized protein</fullName>
    </submittedName>
</protein>
<evidence type="ECO:0000256" key="1">
    <source>
        <dbReference type="SAM" id="MobiDB-lite"/>
    </source>
</evidence>
<evidence type="ECO:0000256" key="2">
    <source>
        <dbReference type="SAM" id="Phobius"/>
    </source>
</evidence>
<name>A0A6A5VIX5_9PLEO</name>
<sequence length="238" mass="26926">MGRAKEPWLYQGFRKTEQEVARQIHRARQYKRLLGIRSKCRHGKRQAPRMSMSGTNCAPKSAVRSSPPGIHFQAYKRVHAHSTPLVGTLLPPQTEFLGFLLGRPVNGPTNHIRLSLQHQTAITRKHRTFNMTAVVKMSAFPIASEILNSLPTRASRTSLSIPRATKSSAPWEMIGILVSFVAGLYVAVQIYGGALCLLDSQLPKAFSFWFCAAYLFQMFVGYLEHKEEQTWRETTKKQ</sequence>
<dbReference type="OrthoDB" id="3764650at2759"/>
<organism evidence="3 4">
    <name type="scientific">Bimuria novae-zelandiae CBS 107.79</name>
    <dbReference type="NCBI Taxonomy" id="1447943"/>
    <lineage>
        <taxon>Eukaryota</taxon>
        <taxon>Fungi</taxon>
        <taxon>Dikarya</taxon>
        <taxon>Ascomycota</taxon>
        <taxon>Pezizomycotina</taxon>
        <taxon>Dothideomycetes</taxon>
        <taxon>Pleosporomycetidae</taxon>
        <taxon>Pleosporales</taxon>
        <taxon>Massarineae</taxon>
        <taxon>Didymosphaeriaceae</taxon>
        <taxon>Bimuria</taxon>
    </lineage>
</organism>
<accession>A0A6A5VIX5</accession>
<keyword evidence="2" id="KW-0472">Membrane</keyword>
<evidence type="ECO:0000313" key="3">
    <source>
        <dbReference type="EMBL" id="KAF1976618.1"/>
    </source>
</evidence>
<keyword evidence="2" id="KW-0812">Transmembrane</keyword>
<keyword evidence="2" id="KW-1133">Transmembrane helix</keyword>
<dbReference type="AlphaFoldDB" id="A0A6A5VIX5"/>
<evidence type="ECO:0000313" key="4">
    <source>
        <dbReference type="Proteomes" id="UP000800036"/>
    </source>
</evidence>